<evidence type="ECO:0000313" key="5">
    <source>
        <dbReference type="Proteomes" id="UP000569914"/>
    </source>
</evidence>
<proteinExistence type="inferred from homology"/>
<keyword evidence="5" id="KW-1185">Reference proteome</keyword>
<dbReference type="AlphaFoldDB" id="A0A7Y9LAU7"/>
<dbReference type="Gene3D" id="3.40.50.1980">
    <property type="entry name" value="Nitrogenase molybdenum iron protein domain"/>
    <property type="match status" value="2"/>
</dbReference>
<dbReference type="RefSeq" id="WP_179750945.1">
    <property type="nucleotide sequence ID" value="NZ_JACCBU010000001.1"/>
</dbReference>
<feature type="signal peptide" evidence="2">
    <location>
        <begin position="1"/>
        <end position="25"/>
    </location>
</feature>
<accession>A0A7Y9LAU7</accession>
<dbReference type="InterPro" id="IPR050902">
    <property type="entry name" value="ABC_Transporter_SBP"/>
</dbReference>
<dbReference type="Pfam" id="PF01497">
    <property type="entry name" value="Peripla_BP_2"/>
    <property type="match status" value="1"/>
</dbReference>
<keyword evidence="2" id="KW-0732">Signal</keyword>
<reference evidence="4 5" key="1">
    <citation type="submission" date="2020-07" db="EMBL/GenBank/DDBJ databases">
        <title>Sequencing the genomes of 1000 actinobacteria strains.</title>
        <authorList>
            <person name="Klenk H.-P."/>
        </authorList>
    </citation>
    <scope>NUCLEOTIDE SEQUENCE [LARGE SCALE GENOMIC DNA]</scope>
    <source>
        <strain evidence="4 5">DSM 22083</strain>
    </source>
</reference>
<dbReference type="PROSITE" id="PS50983">
    <property type="entry name" value="FE_B12_PBP"/>
    <property type="match status" value="1"/>
</dbReference>
<evidence type="ECO:0000256" key="2">
    <source>
        <dbReference type="SAM" id="SignalP"/>
    </source>
</evidence>
<dbReference type="EMBL" id="JACCBU010000001">
    <property type="protein sequence ID" value="NYE71057.1"/>
    <property type="molecule type" value="Genomic_DNA"/>
</dbReference>
<dbReference type="SUPFAM" id="SSF53807">
    <property type="entry name" value="Helical backbone' metal receptor"/>
    <property type="match status" value="1"/>
</dbReference>
<evidence type="ECO:0000259" key="3">
    <source>
        <dbReference type="PROSITE" id="PS50983"/>
    </source>
</evidence>
<organism evidence="4 5">
    <name type="scientific">Microlunatus parietis</name>
    <dbReference type="NCBI Taxonomy" id="682979"/>
    <lineage>
        <taxon>Bacteria</taxon>
        <taxon>Bacillati</taxon>
        <taxon>Actinomycetota</taxon>
        <taxon>Actinomycetes</taxon>
        <taxon>Propionibacteriales</taxon>
        <taxon>Propionibacteriaceae</taxon>
        <taxon>Microlunatus</taxon>
    </lineage>
</organism>
<evidence type="ECO:0000256" key="1">
    <source>
        <dbReference type="ARBA" id="ARBA00008814"/>
    </source>
</evidence>
<protein>
    <submittedName>
        <fullName evidence="4">Iron complex transport system substrate-binding protein</fullName>
    </submittedName>
</protein>
<feature type="chain" id="PRO_5039301751" evidence="2">
    <location>
        <begin position="26"/>
        <end position="413"/>
    </location>
</feature>
<name>A0A7Y9LAU7_9ACTN</name>
<gene>
    <name evidence="4" type="ORF">BKA15_002386</name>
</gene>
<dbReference type="PANTHER" id="PTHR30535">
    <property type="entry name" value="VITAMIN B12-BINDING PROTEIN"/>
    <property type="match status" value="1"/>
</dbReference>
<comment type="caution">
    <text evidence="4">The sequence shown here is derived from an EMBL/GenBank/DDBJ whole genome shotgun (WGS) entry which is preliminary data.</text>
</comment>
<evidence type="ECO:0000313" key="4">
    <source>
        <dbReference type="EMBL" id="NYE71057.1"/>
    </source>
</evidence>
<dbReference type="InterPro" id="IPR002491">
    <property type="entry name" value="ABC_transptr_periplasmic_BD"/>
</dbReference>
<dbReference type="GO" id="GO:0071281">
    <property type="term" value="P:cellular response to iron ion"/>
    <property type="evidence" value="ECO:0007669"/>
    <property type="project" value="TreeGrafter"/>
</dbReference>
<sequence length="413" mass="44016">MIIRGQHIGAWAVTALLVAAIGGCAADRTADAGSITADGCIENYSPDVDYFPDKAEAEYARGWSVTYHRSYKVLRTTVESAGGHATAGSRHIESTYVLNHCGAPEPELTGDLAGAGVITIPTKTLADGGSVLYAALERLDVAESLVGEAERFIGPTEAPHFPKVSAQIASGKVAELGYDVNLEALADADPDFYTNYAGDQAMFAKIEELGIPVVYYFPYTESPLGAAEQLKFTSLFFNREAEANAIFDPIEQRYQALEQAVSAKVAKDGSKPTVVVGVIGSSGEVTTNQNDRFEEQLIRAAGGTALPDLPGGGKETLSLEAFLDIGADADFWLDLVFFPKYASKAEYLAADPRLDVLKALHSGDTFHRIGARGQDYFLNGAVDADVMLTDAVSLLHPELAPDHQLVYLGAVSD</sequence>
<dbReference type="Proteomes" id="UP000569914">
    <property type="component" value="Unassembled WGS sequence"/>
</dbReference>
<dbReference type="PANTHER" id="PTHR30535:SF34">
    <property type="entry name" value="MOLYBDATE-BINDING PROTEIN MOLA"/>
    <property type="match status" value="1"/>
</dbReference>
<feature type="domain" description="Fe/B12 periplasmic-binding" evidence="3">
    <location>
        <begin position="130"/>
        <end position="399"/>
    </location>
</feature>
<comment type="similarity">
    <text evidence="1">Belongs to the bacterial solute-binding protein 8 family.</text>
</comment>
<dbReference type="PROSITE" id="PS51257">
    <property type="entry name" value="PROKAR_LIPOPROTEIN"/>
    <property type="match status" value="1"/>
</dbReference>